<name>A0ABN1MZJ8_9BACT</name>
<proteinExistence type="predicted"/>
<protein>
    <recommendedName>
        <fullName evidence="5">Outer membrane protein</fullName>
    </recommendedName>
</protein>
<feature type="coiled-coil region" evidence="1">
    <location>
        <begin position="38"/>
        <end position="72"/>
    </location>
</feature>
<evidence type="ECO:0000313" key="3">
    <source>
        <dbReference type="EMBL" id="GAA0878854.1"/>
    </source>
</evidence>
<evidence type="ECO:0000256" key="2">
    <source>
        <dbReference type="SAM" id="SignalP"/>
    </source>
</evidence>
<feature type="chain" id="PRO_5047237899" description="Outer membrane protein" evidence="2">
    <location>
        <begin position="21"/>
        <end position="162"/>
    </location>
</feature>
<gene>
    <name evidence="3" type="ORF">GCM10009119_18220</name>
</gene>
<keyword evidence="4" id="KW-1185">Reference proteome</keyword>
<evidence type="ECO:0000256" key="1">
    <source>
        <dbReference type="SAM" id="Coils"/>
    </source>
</evidence>
<comment type="caution">
    <text evidence="3">The sequence shown here is derived from an EMBL/GenBank/DDBJ whole genome shotgun (WGS) entry which is preliminary data.</text>
</comment>
<keyword evidence="2" id="KW-0732">Signal</keyword>
<sequence>MKIELLACLALALFLSNVVAAQVASTNDPEVTAKVLAFEQAESEFKEIRKELKQMEKERLDLLEKMQELDSRQMNLIQSLEKVESIYDGVNSALTPTSSKKGKSLSPAGFAAKQLQETQISFNLQYLQLQQQMQSENRSYEAISDIMKTKHDTAKNSISNIR</sequence>
<dbReference type="RefSeq" id="WP_343850643.1">
    <property type="nucleotide sequence ID" value="NZ_BAAAFI010000007.1"/>
</dbReference>
<dbReference type="EMBL" id="BAAAFI010000007">
    <property type="protein sequence ID" value="GAA0878854.1"/>
    <property type="molecule type" value="Genomic_DNA"/>
</dbReference>
<reference evidence="3 4" key="1">
    <citation type="journal article" date="2019" name="Int. J. Syst. Evol. Microbiol.">
        <title>The Global Catalogue of Microorganisms (GCM) 10K type strain sequencing project: providing services to taxonomists for standard genome sequencing and annotation.</title>
        <authorList>
            <consortium name="The Broad Institute Genomics Platform"/>
            <consortium name="The Broad Institute Genome Sequencing Center for Infectious Disease"/>
            <person name="Wu L."/>
            <person name="Ma J."/>
        </authorList>
    </citation>
    <scope>NUCLEOTIDE SEQUENCE [LARGE SCALE GENOMIC DNA]</scope>
    <source>
        <strain evidence="3 4">JCM 16112</strain>
    </source>
</reference>
<feature type="signal peptide" evidence="2">
    <location>
        <begin position="1"/>
        <end position="20"/>
    </location>
</feature>
<evidence type="ECO:0008006" key="5">
    <source>
        <dbReference type="Google" id="ProtNLM"/>
    </source>
</evidence>
<accession>A0ABN1MZJ8</accession>
<keyword evidence="1" id="KW-0175">Coiled coil</keyword>
<evidence type="ECO:0000313" key="4">
    <source>
        <dbReference type="Proteomes" id="UP001500469"/>
    </source>
</evidence>
<dbReference type="Proteomes" id="UP001500469">
    <property type="component" value="Unassembled WGS sequence"/>
</dbReference>
<organism evidence="3 4">
    <name type="scientific">Algoriphagus jejuensis</name>
    <dbReference type="NCBI Taxonomy" id="419934"/>
    <lineage>
        <taxon>Bacteria</taxon>
        <taxon>Pseudomonadati</taxon>
        <taxon>Bacteroidota</taxon>
        <taxon>Cytophagia</taxon>
        <taxon>Cytophagales</taxon>
        <taxon>Cyclobacteriaceae</taxon>
        <taxon>Algoriphagus</taxon>
    </lineage>
</organism>